<dbReference type="Proteomes" id="UP000182347">
    <property type="component" value="Unassembled WGS sequence"/>
</dbReference>
<dbReference type="OrthoDB" id="2641826at2"/>
<protein>
    <submittedName>
        <fullName evidence="1">Uncharacterized protein YunC, DUF1805 family</fullName>
    </submittedName>
</protein>
<sequence length="104" mass="11306">MISIKPVFIEEVPFTAIRVELPKTNLLIVSNDTGYIMCGALDVDLLSEKLADRKVVAARAVGVKTIEQLLDAPLEKVTNASREKGWQVGMTGKEALLKIAEPAD</sequence>
<dbReference type="STRING" id="482461.SAMN05216244_1654"/>
<dbReference type="EMBL" id="FNHF01000002">
    <property type="protein sequence ID" value="SDM14240.1"/>
    <property type="molecule type" value="Genomic_DNA"/>
</dbReference>
<reference evidence="2" key="1">
    <citation type="submission" date="2016-10" db="EMBL/GenBank/DDBJ databases">
        <authorList>
            <person name="Varghese N."/>
            <person name="Submissions S."/>
        </authorList>
    </citation>
    <scope>NUCLEOTIDE SEQUENCE [LARGE SCALE GENOMIC DNA]</scope>
    <source>
        <strain evidence="2">CGMCC 1.6199</strain>
    </source>
</reference>
<evidence type="ECO:0000313" key="2">
    <source>
        <dbReference type="Proteomes" id="UP000182347"/>
    </source>
</evidence>
<dbReference type="SUPFAM" id="SSF102891">
    <property type="entry name" value="Hypothetical protein Ta1206"/>
    <property type="match status" value="1"/>
</dbReference>
<dbReference type="RefSeq" id="WP_074598385.1">
    <property type="nucleotide sequence ID" value="NZ_FNHF01000002.1"/>
</dbReference>
<dbReference type="AlphaFoldDB" id="A0A1G9QTS1"/>
<name>A0A1G9QTS1_9BACI</name>
<proteinExistence type="predicted"/>
<gene>
    <name evidence="1" type="ORF">SAMN05216244_1654</name>
</gene>
<dbReference type="Pfam" id="PF08827">
    <property type="entry name" value="DUF1805"/>
    <property type="match status" value="1"/>
</dbReference>
<dbReference type="InterPro" id="IPR014931">
    <property type="entry name" value="DUF1805"/>
</dbReference>
<evidence type="ECO:0000313" key="1">
    <source>
        <dbReference type="EMBL" id="SDM14240.1"/>
    </source>
</evidence>
<keyword evidence="2" id="KW-1185">Reference proteome</keyword>
<accession>A0A1G9QTS1</accession>
<dbReference type="InterPro" id="IPR036493">
    <property type="entry name" value="YunC_sf"/>
</dbReference>
<organism evidence="1 2">
    <name type="scientific">Sediminibacillus halophilus</name>
    <dbReference type="NCBI Taxonomy" id="482461"/>
    <lineage>
        <taxon>Bacteria</taxon>
        <taxon>Bacillati</taxon>
        <taxon>Bacillota</taxon>
        <taxon>Bacilli</taxon>
        <taxon>Bacillales</taxon>
        <taxon>Bacillaceae</taxon>
        <taxon>Sediminibacillus</taxon>
    </lineage>
</organism>
<dbReference type="Gene3D" id="3.30.1980.10">
    <property type="entry name" value="Hypothetical protein YunC"/>
    <property type="match status" value="1"/>
</dbReference>